<dbReference type="Proteomes" id="UP000620596">
    <property type="component" value="Unassembled WGS sequence"/>
</dbReference>
<reference evidence="2" key="1">
    <citation type="journal article" date="2014" name="Int. J. Syst. Evol. Microbiol.">
        <title>Complete genome sequence of Corynebacterium casei LMG S-19264T (=DSM 44701T), isolated from a smear-ripened cheese.</title>
        <authorList>
            <consortium name="US DOE Joint Genome Institute (JGI-PGF)"/>
            <person name="Walter F."/>
            <person name="Albersmeier A."/>
            <person name="Kalinowski J."/>
            <person name="Ruckert C."/>
        </authorList>
    </citation>
    <scope>NUCLEOTIDE SEQUENCE</scope>
    <source>
        <strain evidence="2">CGMCC 1.15322</strain>
    </source>
</reference>
<proteinExistence type="predicted"/>
<dbReference type="EMBL" id="BMIG01000003">
    <property type="protein sequence ID" value="GGA92907.1"/>
    <property type="molecule type" value="Genomic_DNA"/>
</dbReference>
<comment type="caution">
    <text evidence="2">The sequence shown here is derived from an EMBL/GenBank/DDBJ whole genome shotgun (WGS) entry which is preliminary data.</text>
</comment>
<evidence type="ECO:0000313" key="2">
    <source>
        <dbReference type="EMBL" id="GGA92907.1"/>
    </source>
</evidence>
<gene>
    <name evidence="2" type="ORF">GCM10011496_12390</name>
</gene>
<evidence type="ECO:0000256" key="1">
    <source>
        <dbReference type="SAM" id="MobiDB-lite"/>
    </source>
</evidence>
<keyword evidence="3" id="KW-1185">Reference proteome</keyword>
<dbReference type="AlphaFoldDB" id="A0A916SCF5"/>
<protein>
    <submittedName>
        <fullName evidence="2">Uncharacterized protein</fullName>
    </submittedName>
</protein>
<organism evidence="2 3">
    <name type="scientific">Polaromonas eurypsychrophila</name>
    <dbReference type="NCBI Taxonomy" id="1614635"/>
    <lineage>
        <taxon>Bacteria</taxon>
        <taxon>Pseudomonadati</taxon>
        <taxon>Pseudomonadota</taxon>
        <taxon>Betaproteobacteria</taxon>
        <taxon>Burkholderiales</taxon>
        <taxon>Comamonadaceae</taxon>
        <taxon>Polaromonas</taxon>
    </lineage>
</organism>
<reference evidence="2" key="2">
    <citation type="submission" date="2020-09" db="EMBL/GenBank/DDBJ databases">
        <authorList>
            <person name="Sun Q."/>
            <person name="Zhou Y."/>
        </authorList>
    </citation>
    <scope>NUCLEOTIDE SEQUENCE</scope>
    <source>
        <strain evidence="2">CGMCC 1.15322</strain>
    </source>
</reference>
<accession>A0A916SCF5</accession>
<name>A0A916SCF5_9BURK</name>
<feature type="region of interest" description="Disordered" evidence="1">
    <location>
        <begin position="1"/>
        <end position="64"/>
    </location>
</feature>
<sequence>MSNTSVGQGDGRDKNENDVAVGKPKKKTFGEEGTNKTQPVPDPKAKSSDVPGSGKHMEPSPYVR</sequence>
<evidence type="ECO:0000313" key="3">
    <source>
        <dbReference type="Proteomes" id="UP000620596"/>
    </source>
</evidence>
<dbReference type="RefSeq" id="WP_188707474.1">
    <property type="nucleotide sequence ID" value="NZ_BMIG01000003.1"/>
</dbReference>